<gene>
    <name evidence="2" type="ORF">FE773_04835</name>
</gene>
<sequence>MSFNDLASIDDLYVVCYCEDVNFGEIMKVIKSGVCDLDKIIEITGAGKGCGKCISPENDPAGERAIHLTEIIELAKAEGYCK</sequence>
<protein>
    <submittedName>
        <fullName evidence="2">(2Fe-2S)-binding protein</fullName>
    </submittedName>
</protein>
<reference evidence="2 3" key="1">
    <citation type="submission" date="2019-05" db="EMBL/GenBank/DDBJ databases">
        <title>A comparative analysis of the Nautiliaceae.</title>
        <authorList>
            <person name="Grosche A."/>
            <person name="Smedile F."/>
            <person name="Vetriani C."/>
        </authorList>
    </citation>
    <scope>NUCLEOTIDE SEQUENCE [LARGE SCALE GENOMIC DNA]</scope>
    <source>
        <strain evidence="2 3">TB-2</strain>
    </source>
</reference>
<evidence type="ECO:0000259" key="1">
    <source>
        <dbReference type="Pfam" id="PF04324"/>
    </source>
</evidence>
<dbReference type="Pfam" id="PF04324">
    <property type="entry name" value="Fer2_BFD"/>
    <property type="match status" value="1"/>
</dbReference>
<dbReference type="Gene3D" id="1.10.10.1100">
    <property type="entry name" value="BFD-like [2Fe-2S]-binding domain"/>
    <property type="match status" value="1"/>
</dbReference>
<feature type="domain" description="BFD-like [2Fe-2S]-binding" evidence="1">
    <location>
        <begin position="14"/>
        <end position="54"/>
    </location>
</feature>
<dbReference type="InterPro" id="IPR007419">
    <property type="entry name" value="BFD-like_2Fe2S-bd_dom"/>
</dbReference>
<evidence type="ECO:0000313" key="2">
    <source>
        <dbReference type="EMBL" id="QCT94525.1"/>
    </source>
</evidence>
<dbReference type="RefSeq" id="WP_138323287.1">
    <property type="nucleotide sequence ID" value="NZ_CP040463.1"/>
</dbReference>
<organism evidence="2 3">
    <name type="scientific">Caminibacter mediatlanticus TB-2</name>
    <dbReference type="NCBI Taxonomy" id="391592"/>
    <lineage>
        <taxon>Bacteria</taxon>
        <taxon>Pseudomonadati</taxon>
        <taxon>Campylobacterota</taxon>
        <taxon>Epsilonproteobacteria</taxon>
        <taxon>Nautiliales</taxon>
        <taxon>Nautiliaceae</taxon>
        <taxon>Caminibacter</taxon>
    </lineage>
</organism>
<dbReference type="Proteomes" id="UP000306825">
    <property type="component" value="Chromosome"/>
</dbReference>
<accession>A0ABX5V8A7</accession>
<keyword evidence="3" id="KW-1185">Reference proteome</keyword>
<name>A0ABX5V8A7_9BACT</name>
<proteinExistence type="predicted"/>
<dbReference type="InterPro" id="IPR041854">
    <property type="entry name" value="BFD-like_2Fe2S-bd_dom_sf"/>
</dbReference>
<dbReference type="EMBL" id="CP040463">
    <property type="protein sequence ID" value="QCT94525.1"/>
    <property type="molecule type" value="Genomic_DNA"/>
</dbReference>
<evidence type="ECO:0000313" key="3">
    <source>
        <dbReference type="Proteomes" id="UP000306825"/>
    </source>
</evidence>